<dbReference type="AlphaFoldDB" id="J3MD87"/>
<evidence type="ECO:0000313" key="1">
    <source>
        <dbReference type="EnsemblPlants" id="OB06G19810.1"/>
    </source>
</evidence>
<sequence length="54" mass="5879">VVACYHDDLGVAVWVRGMVGKLQLVAHSVRVKNVLHPSIKRAGTICETRTLLPA</sequence>
<dbReference type="Proteomes" id="UP000006038">
    <property type="component" value="Chromosome 6"/>
</dbReference>
<organism evidence="1">
    <name type="scientific">Oryza brachyantha</name>
    <name type="common">malo sina</name>
    <dbReference type="NCBI Taxonomy" id="4533"/>
    <lineage>
        <taxon>Eukaryota</taxon>
        <taxon>Viridiplantae</taxon>
        <taxon>Streptophyta</taxon>
        <taxon>Embryophyta</taxon>
        <taxon>Tracheophyta</taxon>
        <taxon>Spermatophyta</taxon>
        <taxon>Magnoliopsida</taxon>
        <taxon>Liliopsida</taxon>
        <taxon>Poales</taxon>
        <taxon>Poaceae</taxon>
        <taxon>BOP clade</taxon>
        <taxon>Oryzoideae</taxon>
        <taxon>Oryzeae</taxon>
        <taxon>Oryzinae</taxon>
        <taxon>Oryza</taxon>
    </lineage>
</organism>
<reference evidence="1" key="1">
    <citation type="journal article" date="2013" name="Nat. Commun.">
        <title>Whole-genome sequencing of Oryza brachyantha reveals mechanisms underlying Oryza genome evolution.</title>
        <authorList>
            <person name="Chen J."/>
            <person name="Huang Q."/>
            <person name="Gao D."/>
            <person name="Wang J."/>
            <person name="Lang Y."/>
            <person name="Liu T."/>
            <person name="Li B."/>
            <person name="Bai Z."/>
            <person name="Luis Goicoechea J."/>
            <person name="Liang C."/>
            <person name="Chen C."/>
            <person name="Zhang W."/>
            <person name="Sun S."/>
            <person name="Liao Y."/>
            <person name="Zhang X."/>
            <person name="Yang L."/>
            <person name="Song C."/>
            <person name="Wang M."/>
            <person name="Shi J."/>
            <person name="Liu G."/>
            <person name="Liu J."/>
            <person name="Zhou H."/>
            <person name="Zhou W."/>
            <person name="Yu Q."/>
            <person name="An N."/>
            <person name="Chen Y."/>
            <person name="Cai Q."/>
            <person name="Wang B."/>
            <person name="Liu B."/>
            <person name="Min J."/>
            <person name="Huang Y."/>
            <person name="Wu H."/>
            <person name="Li Z."/>
            <person name="Zhang Y."/>
            <person name="Yin Y."/>
            <person name="Song W."/>
            <person name="Jiang J."/>
            <person name="Jackson S.A."/>
            <person name="Wing R.A."/>
            <person name="Wang J."/>
            <person name="Chen M."/>
        </authorList>
    </citation>
    <scope>NUCLEOTIDE SEQUENCE [LARGE SCALE GENOMIC DNA]</scope>
    <source>
        <strain evidence="1">cv. IRGC 101232</strain>
    </source>
</reference>
<reference evidence="1" key="2">
    <citation type="submission" date="2013-04" db="UniProtKB">
        <authorList>
            <consortium name="EnsemblPlants"/>
        </authorList>
    </citation>
    <scope>IDENTIFICATION</scope>
</reference>
<protein>
    <submittedName>
        <fullName evidence="1">Uncharacterized protein</fullName>
    </submittedName>
</protein>
<evidence type="ECO:0000313" key="2">
    <source>
        <dbReference type="Proteomes" id="UP000006038"/>
    </source>
</evidence>
<name>J3MD87_ORYBR</name>
<keyword evidence="2" id="KW-1185">Reference proteome</keyword>
<proteinExistence type="predicted"/>
<dbReference type="Gramene" id="OB06G19810.1">
    <property type="protein sequence ID" value="OB06G19810.1"/>
    <property type="gene ID" value="OB06G19810"/>
</dbReference>
<accession>J3MD87</accession>
<dbReference type="HOGENOM" id="CLU_3056654_0_0_1"/>
<dbReference type="EnsemblPlants" id="OB06G19810.1">
    <property type="protein sequence ID" value="OB06G19810.1"/>
    <property type="gene ID" value="OB06G19810"/>
</dbReference>